<dbReference type="InterPro" id="IPR029044">
    <property type="entry name" value="Nucleotide-diphossugar_trans"/>
</dbReference>
<dbReference type="PANTHER" id="PTHR43646:SF2">
    <property type="entry name" value="GLYCOSYLTRANSFERASE 2-LIKE DOMAIN-CONTAINING PROTEIN"/>
    <property type="match status" value="1"/>
</dbReference>
<dbReference type="InterPro" id="IPR001173">
    <property type="entry name" value="Glyco_trans_2-like"/>
</dbReference>
<name>A0AA41ZI80_9SPHN</name>
<proteinExistence type="predicted"/>
<evidence type="ECO:0000256" key="1">
    <source>
        <dbReference type="ARBA" id="ARBA00004236"/>
    </source>
</evidence>
<evidence type="ECO:0000259" key="6">
    <source>
        <dbReference type="Pfam" id="PF00535"/>
    </source>
</evidence>
<comment type="subcellular location">
    <subcellularLocation>
        <location evidence="1">Cell membrane</location>
    </subcellularLocation>
</comment>
<reference evidence="7" key="1">
    <citation type="submission" date="2022-06" db="EMBL/GenBank/DDBJ databases">
        <title>Sphingomonas sp. nov. isolated from rhizosphere soil of tomato.</title>
        <authorList>
            <person name="Dong H."/>
            <person name="Gao R."/>
        </authorList>
    </citation>
    <scope>NUCLEOTIDE SEQUENCE</scope>
    <source>
        <strain evidence="7">MMSM24</strain>
    </source>
</reference>
<dbReference type="Pfam" id="PF00535">
    <property type="entry name" value="Glycos_transf_2"/>
    <property type="match status" value="1"/>
</dbReference>
<dbReference type="Proteomes" id="UP001165565">
    <property type="component" value="Unassembled WGS sequence"/>
</dbReference>
<evidence type="ECO:0000313" key="8">
    <source>
        <dbReference type="Proteomes" id="UP001165565"/>
    </source>
</evidence>
<dbReference type="AlphaFoldDB" id="A0AA41ZI80"/>
<sequence>MFQDFLRHDELGLKIGEAAARRDWSVLLPFFNERDCIGDTVASLARQDERPLVILIDNASTDDSADVAVAACRDHDLPYVLVHERRPGKVAALAAGLACVTTPFVATCDADTWYPAHYLATAQTLLERTGVAAAGAYFVARAAGTARRVASALHVNIAARLLPAQCHAGGAGQVFRTAALRGAGGFDPQRWNLVLEDHEIIHRVLKHGAMDYSTSLWCSPSPRKRDRASVRWTLAERLCYIVTAATQTGDWFFYNHLAARLAKRQLSSDRLRERRYQRATAPAAVFAPAVVA</sequence>
<dbReference type="CDD" id="cd06423">
    <property type="entry name" value="CESA_like"/>
    <property type="match status" value="1"/>
</dbReference>
<evidence type="ECO:0000256" key="3">
    <source>
        <dbReference type="ARBA" id="ARBA00022676"/>
    </source>
</evidence>
<keyword evidence="8" id="KW-1185">Reference proteome</keyword>
<keyword evidence="2" id="KW-1003">Cell membrane</keyword>
<evidence type="ECO:0000313" key="7">
    <source>
        <dbReference type="EMBL" id="MCW6536158.1"/>
    </source>
</evidence>
<evidence type="ECO:0000256" key="5">
    <source>
        <dbReference type="ARBA" id="ARBA00023136"/>
    </source>
</evidence>
<dbReference type="EMBL" id="JANFAV010000011">
    <property type="protein sequence ID" value="MCW6536158.1"/>
    <property type="molecule type" value="Genomic_DNA"/>
</dbReference>
<organism evidence="7 8">
    <name type="scientific">Sphingomonas lycopersici</name>
    <dbReference type="NCBI Taxonomy" id="2951807"/>
    <lineage>
        <taxon>Bacteria</taxon>
        <taxon>Pseudomonadati</taxon>
        <taxon>Pseudomonadota</taxon>
        <taxon>Alphaproteobacteria</taxon>
        <taxon>Sphingomonadales</taxon>
        <taxon>Sphingomonadaceae</taxon>
        <taxon>Sphingomonas</taxon>
    </lineage>
</organism>
<comment type="caution">
    <text evidence="7">The sequence shown here is derived from an EMBL/GenBank/DDBJ whole genome shotgun (WGS) entry which is preliminary data.</text>
</comment>
<gene>
    <name evidence="7" type="ORF">NEE01_15360</name>
</gene>
<keyword evidence="4" id="KW-0808">Transferase</keyword>
<dbReference type="RefSeq" id="WP_265269546.1">
    <property type="nucleotide sequence ID" value="NZ_JANFAV010000011.1"/>
</dbReference>
<keyword evidence="5" id="KW-0472">Membrane</keyword>
<keyword evidence="3" id="KW-0328">Glycosyltransferase</keyword>
<dbReference type="SUPFAM" id="SSF53448">
    <property type="entry name" value="Nucleotide-diphospho-sugar transferases"/>
    <property type="match status" value="1"/>
</dbReference>
<protein>
    <submittedName>
        <fullName evidence="7">Glycosyltransferase family 2 protein</fullName>
    </submittedName>
</protein>
<dbReference type="GO" id="GO:0016757">
    <property type="term" value="F:glycosyltransferase activity"/>
    <property type="evidence" value="ECO:0007669"/>
    <property type="project" value="UniProtKB-KW"/>
</dbReference>
<dbReference type="Gene3D" id="3.90.550.10">
    <property type="entry name" value="Spore Coat Polysaccharide Biosynthesis Protein SpsA, Chain A"/>
    <property type="match status" value="1"/>
</dbReference>
<evidence type="ECO:0000256" key="4">
    <source>
        <dbReference type="ARBA" id="ARBA00022679"/>
    </source>
</evidence>
<dbReference type="PANTHER" id="PTHR43646">
    <property type="entry name" value="GLYCOSYLTRANSFERASE"/>
    <property type="match status" value="1"/>
</dbReference>
<accession>A0AA41ZI80</accession>
<evidence type="ECO:0000256" key="2">
    <source>
        <dbReference type="ARBA" id="ARBA00022475"/>
    </source>
</evidence>
<feature type="domain" description="Glycosyltransferase 2-like" evidence="6">
    <location>
        <begin position="25"/>
        <end position="143"/>
    </location>
</feature>
<dbReference type="GO" id="GO:0005886">
    <property type="term" value="C:plasma membrane"/>
    <property type="evidence" value="ECO:0007669"/>
    <property type="project" value="UniProtKB-SubCell"/>
</dbReference>